<gene>
    <name evidence="2" type="ORF">Ga0074812_14727</name>
</gene>
<keyword evidence="3" id="KW-1185">Reference proteome</keyword>
<dbReference type="EMBL" id="FAOZ01000047">
    <property type="protein sequence ID" value="CUU60781.1"/>
    <property type="molecule type" value="Genomic_DNA"/>
</dbReference>
<proteinExistence type="predicted"/>
<feature type="region of interest" description="Disordered" evidence="1">
    <location>
        <begin position="21"/>
        <end position="54"/>
    </location>
</feature>
<dbReference type="AlphaFoldDB" id="A0A0S4QZ05"/>
<evidence type="ECO:0000256" key="1">
    <source>
        <dbReference type="SAM" id="MobiDB-lite"/>
    </source>
</evidence>
<evidence type="ECO:0000313" key="2">
    <source>
        <dbReference type="EMBL" id="CUU60781.1"/>
    </source>
</evidence>
<reference evidence="3" key="1">
    <citation type="submission" date="2015-11" db="EMBL/GenBank/DDBJ databases">
        <authorList>
            <person name="Varghese N."/>
        </authorList>
    </citation>
    <scope>NUCLEOTIDE SEQUENCE [LARGE SCALE GENOMIC DNA]</scope>
    <source>
        <strain evidence="3">DSM 45899</strain>
    </source>
</reference>
<dbReference type="Proteomes" id="UP000198802">
    <property type="component" value="Unassembled WGS sequence"/>
</dbReference>
<evidence type="ECO:0000313" key="3">
    <source>
        <dbReference type="Proteomes" id="UP000198802"/>
    </source>
</evidence>
<name>A0A0S4QZ05_9ACTN</name>
<protein>
    <submittedName>
        <fullName evidence="2">Uncharacterized protein</fullName>
    </submittedName>
</protein>
<sequence length="54" mass="5641">MSGALGALKVSPLHDSLRWSEQGVADAHRPMASGPDLRSGSPRRTLVVLTGSKS</sequence>
<organism evidence="2 3">
    <name type="scientific">Parafrankia irregularis</name>
    <dbReference type="NCBI Taxonomy" id="795642"/>
    <lineage>
        <taxon>Bacteria</taxon>
        <taxon>Bacillati</taxon>
        <taxon>Actinomycetota</taxon>
        <taxon>Actinomycetes</taxon>
        <taxon>Frankiales</taxon>
        <taxon>Frankiaceae</taxon>
        <taxon>Parafrankia</taxon>
    </lineage>
</organism>
<accession>A0A0S4QZ05</accession>